<dbReference type="InterPro" id="IPR000531">
    <property type="entry name" value="Beta-barrel_TonB"/>
</dbReference>
<comment type="similarity">
    <text evidence="4">Belongs to the TonB-dependent receptor family.</text>
</comment>
<dbReference type="Gene3D" id="2.40.170.20">
    <property type="entry name" value="TonB-dependent receptor, beta-barrel domain"/>
    <property type="match status" value="1"/>
</dbReference>
<comment type="caution">
    <text evidence="8">The sequence shown here is derived from an EMBL/GenBank/DDBJ whole genome shotgun (WGS) entry which is preliminary data.</text>
</comment>
<dbReference type="Pfam" id="PF07715">
    <property type="entry name" value="Plug"/>
    <property type="match status" value="1"/>
</dbReference>
<dbReference type="InterPro" id="IPR036942">
    <property type="entry name" value="Beta-barrel_TonB_sf"/>
</dbReference>
<dbReference type="InterPro" id="IPR008969">
    <property type="entry name" value="CarboxyPept-like_regulatory"/>
</dbReference>
<feature type="domain" description="Protein FecR C-terminal" evidence="7">
    <location>
        <begin position="22"/>
        <end position="85"/>
    </location>
</feature>
<evidence type="ECO:0000256" key="3">
    <source>
        <dbReference type="ARBA" id="ARBA00023237"/>
    </source>
</evidence>
<sequence length="866" mass="99878">MKKILFLFFFLLSPLLIDAQAVTLSQMMSWLHRQYNINFVYSSEVNVNKTYHGNPLNKESLKTSLNMLFGDTGITWTITGRNVILKVMPSKKKKKTAVFTLSGSVMTPDKEPIINASLFDIDTRQGILTNEHGYFYMPLTEGKHNIRISYVAYKDIYLHLNIHKDLSKSIVLNEYGMTIKEIVVNADARSPLLSTQTGKRTMTASDINTEFALLSSPDIVKVLQQSSGVASGVEGASGLYVHGGENDENLFLLDNSPLYNINHSLGLFSSFNSDIIKNVDFYKSGFPARYGGRVSSVTDIRTREGDLEKTKGTFSMGLLDGRMQLEGPIVKGSTSYNVALRRSWLDLISTPIFTIVNKGKDDKYKIGYLFYDFNAKITHHLNDHSLIWLSFYSGHDHYKIRDKDIDDNYYVTYTSDVNNDFKWGNMNATLNFSNRFSKRLSGDISAIYTQSKSTNGYGDEEYYTQDDINHRTSMDLQYNKSRLYDIGLKTDFDWHPDNFHHLKFGADYTLHSFHPQTNMQAFYYGDNAVDTTLIASSSQIKSCEIAFYAEDEMHLLPALSANVGARSSLFMVRGRHYYDLDPRIAVKYQLNDNMAFKFSYTMMSQYVHRIASTYLDMPTDYWVPITENIKPMYSRQTAGGVYFQPNSEFLFTLEGFFKRTYHQLQYRDWMGLQPAADRWEKDVMDGEGKSYGMETDARYSNARFMLSASYTLSWSKRFFNEIGRYWFNDKFDNRHKIYLTGRWNISPQTSMYASWQYHSGNRITLPSQYVNLPDIPGDDSHEDAGYIYGKPNNYNVPAYHRLDIGFNFTHRTHKGYIGIWNLSIYNAYCHLNTMYVKLRRDDEGKIQARCRGYVPIIPSISYTLKF</sequence>
<gene>
    <name evidence="8" type="ORF">NG821_09060</name>
</gene>
<name>A0ABT1BYC8_9BACT</name>
<evidence type="ECO:0000259" key="6">
    <source>
        <dbReference type="Pfam" id="PF07715"/>
    </source>
</evidence>
<keyword evidence="9" id="KW-1185">Reference proteome</keyword>
<dbReference type="InterPro" id="IPR037066">
    <property type="entry name" value="Plug_dom_sf"/>
</dbReference>
<evidence type="ECO:0000313" key="9">
    <source>
        <dbReference type="Proteomes" id="UP001204015"/>
    </source>
</evidence>
<keyword evidence="4" id="KW-0798">TonB box</keyword>
<organism evidence="8 9">
    <name type="scientific">Segatella cerevisiae</name>
    <dbReference type="NCBI Taxonomy" id="2053716"/>
    <lineage>
        <taxon>Bacteria</taxon>
        <taxon>Pseudomonadati</taxon>
        <taxon>Bacteroidota</taxon>
        <taxon>Bacteroidia</taxon>
        <taxon>Bacteroidales</taxon>
        <taxon>Prevotellaceae</taxon>
        <taxon>Segatella</taxon>
    </lineage>
</organism>
<dbReference type="Pfam" id="PF13715">
    <property type="entry name" value="CarbopepD_reg_2"/>
    <property type="match status" value="1"/>
</dbReference>
<keyword evidence="2 4" id="KW-0472">Membrane</keyword>
<reference evidence="8 9" key="1">
    <citation type="submission" date="2022-06" db="EMBL/GenBank/DDBJ databases">
        <title>A taxonomic note on the genus Prevotella: Description of four novel genera and emended description of the genera Hallella and Xylanibacter.</title>
        <authorList>
            <person name="Hitch T.C.A."/>
        </authorList>
    </citation>
    <scope>NUCLEOTIDE SEQUENCE [LARGE SCALE GENOMIC DNA]</scope>
    <source>
        <strain evidence="8 9">DSM 100619</strain>
    </source>
</reference>
<accession>A0ABT1BYC8</accession>
<feature type="domain" description="TonB-dependent receptor-like beta-barrel" evidence="5">
    <location>
        <begin position="370"/>
        <end position="826"/>
    </location>
</feature>
<dbReference type="Pfam" id="PF16344">
    <property type="entry name" value="FecR_C"/>
    <property type="match status" value="1"/>
</dbReference>
<evidence type="ECO:0000256" key="1">
    <source>
        <dbReference type="ARBA" id="ARBA00004442"/>
    </source>
</evidence>
<dbReference type="EMBL" id="JAMXLY010000034">
    <property type="protein sequence ID" value="MCO6025984.1"/>
    <property type="molecule type" value="Genomic_DNA"/>
</dbReference>
<evidence type="ECO:0000256" key="4">
    <source>
        <dbReference type="RuleBase" id="RU003357"/>
    </source>
</evidence>
<dbReference type="InterPro" id="IPR012910">
    <property type="entry name" value="Plug_dom"/>
</dbReference>
<evidence type="ECO:0000259" key="5">
    <source>
        <dbReference type="Pfam" id="PF00593"/>
    </source>
</evidence>
<dbReference type="SUPFAM" id="SSF56935">
    <property type="entry name" value="Porins"/>
    <property type="match status" value="1"/>
</dbReference>
<proteinExistence type="inferred from homology"/>
<evidence type="ECO:0000259" key="7">
    <source>
        <dbReference type="Pfam" id="PF16344"/>
    </source>
</evidence>
<evidence type="ECO:0000256" key="2">
    <source>
        <dbReference type="ARBA" id="ARBA00023136"/>
    </source>
</evidence>
<dbReference type="Pfam" id="PF00593">
    <property type="entry name" value="TonB_dep_Rec_b-barrel"/>
    <property type="match status" value="1"/>
</dbReference>
<dbReference type="InterPro" id="IPR032508">
    <property type="entry name" value="FecR_C"/>
</dbReference>
<protein>
    <submittedName>
        <fullName evidence="8">Carboxypeptidase-like regulatory domain-containing protein</fullName>
    </submittedName>
</protein>
<dbReference type="Gene3D" id="2.170.130.10">
    <property type="entry name" value="TonB-dependent receptor, plug domain"/>
    <property type="match status" value="1"/>
</dbReference>
<evidence type="ECO:0000313" key="8">
    <source>
        <dbReference type="EMBL" id="MCO6025984.1"/>
    </source>
</evidence>
<dbReference type="Proteomes" id="UP001204015">
    <property type="component" value="Unassembled WGS sequence"/>
</dbReference>
<dbReference type="SUPFAM" id="SSF49464">
    <property type="entry name" value="Carboxypeptidase regulatory domain-like"/>
    <property type="match status" value="1"/>
</dbReference>
<dbReference type="Gene3D" id="3.55.50.30">
    <property type="match status" value="1"/>
</dbReference>
<dbReference type="RefSeq" id="WP_252761341.1">
    <property type="nucleotide sequence ID" value="NZ_JAMXLY010000034.1"/>
</dbReference>
<keyword evidence="3" id="KW-0998">Cell outer membrane</keyword>
<comment type="subcellular location">
    <subcellularLocation>
        <location evidence="1 4">Cell outer membrane</location>
    </subcellularLocation>
</comment>
<feature type="domain" description="TonB-dependent receptor plug" evidence="6">
    <location>
        <begin position="216"/>
        <end position="293"/>
    </location>
</feature>